<evidence type="ECO:0000313" key="4">
    <source>
        <dbReference type="Proteomes" id="UP000076154"/>
    </source>
</evidence>
<dbReference type="SUPFAM" id="SSF56112">
    <property type="entry name" value="Protein kinase-like (PK-like)"/>
    <property type="match status" value="1"/>
</dbReference>
<name>A0A369K3F6_HYPMA</name>
<dbReference type="GO" id="GO:0005524">
    <property type="term" value="F:ATP binding"/>
    <property type="evidence" value="ECO:0007669"/>
    <property type="project" value="InterPro"/>
</dbReference>
<accession>A0A369K3F6</accession>
<dbReference type="InterPro" id="IPR011009">
    <property type="entry name" value="Kinase-like_dom_sf"/>
</dbReference>
<gene>
    <name evidence="3" type="ORF">Hypma_004589</name>
</gene>
<dbReference type="InterPro" id="IPR000719">
    <property type="entry name" value="Prot_kinase_dom"/>
</dbReference>
<protein>
    <recommendedName>
        <fullName evidence="2">Protein kinase domain-containing protein</fullName>
    </recommendedName>
</protein>
<dbReference type="OrthoDB" id="5987198at2759"/>
<dbReference type="Proteomes" id="UP000076154">
    <property type="component" value="Unassembled WGS sequence"/>
</dbReference>
<dbReference type="Gene3D" id="1.10.510.10">
    <property type="entry name" value="Transferase(Phosphotransferase) domain 1"/>
    <property type="match status" value="1"/>
</dbReference>
<feature type="domain" description="Protein kinase" evidence="2">
    <location>
        <begin position="104"/>
        <end position="343"/>
    </location>
</feature>
<keyword evidence="4" id="KW-1185">Reference proteome</keyword>
<organism evidence="3 4">
    <name type="scientific">Hypsizygus marmoreus</name>
    <name type="common">White beech mushroom</name>
    <name type="synonym">Agaricus marmoreus</name>
    <dbReference type="NCBI Taxonomy" id="39966"/>
    <lineage>
        <taxon>Eukaryota</taxon>
        <taxon>Fungi</taxon>
        <taxon>Dikarya</taxon>
        <taxon>Basidiomycota</taxon>
        <taxon>Agaricomycotina</taxon>
        <taxon>Agaricomycetes</taxon>
        <taxon>Agaricomycetidae</taxon>
        <taxon>Agaricales</taxon>
        <taxon>Tricholomatineae</taxon>
        <taxon>Lyophyllaceae</taxon>
        <taxon>Hypsizygus</taxon>
    </lineage>
</organism>
<sequence>MASASSSSRVPIQGHDAYTTPSSGKANATSSNSPSTVIPAITFRVYPTELDNIEKLWRDRYSFFLQQGLELRPRYHPDWTPSWIGTSINPTYCEDAIQQIIPGVLDAKRLSDGSIVCIKRIQKKTDEVEIAQYLSCGRLKDARNHCVEILGTFNDPLLPDVKYLVMPSLRPFDDPEFGAVGEAVDFVTQILEGLSFMHSHLVAHGDLTGLNIMMDGRPILPGGWHFVDGCFTPDGIDELRPLARIDHPVRYFIIDYDCSVRFRPGESPVIHGLGGRDQDLPELALYQPFDHFKADVFTLGNVFLKDFKQKYLGLDFLDVLIDAMMTREPGQRLTAPASLDLWYRIRSGLSVSMAPWRLRKPDESVSERVINTIVAARDGIHSLGSIFYRNSSQAKGTWPKP</sequence>
<evidence type="ECO:0000259" key="2">
    <source>
        <dbReference type="SMART" id="SM00220"/>
    </source>
</evidence>
<dbReference type="STRING" id="39966.A0A369K3F6"/>
<dbReference type="InParanoid" id="A0A369K3F6"/>
<proteinExistence type="predicted"/>
<feature type="compositionally biased region" description="Polar residues" evidence="1">
    <location>
        <begin position="1"/>
        <end position="10"/>
    </location>
</feature>
<dbReference type="GO" id="GO:0004672">
    <property type="term" value="F:protein kinase activity"/>
    <property type="evidence" value="ECO:0007669"/>
    <property type="project" value="InterPro"/>
</dbReference>
<evidence type="ECO:0000256" key="1">
    <source>
        <dbReference type="SAM" id="MobiDB-lite"/>
    </source>
</evidence>
<reference evidence="3" key="1">
    <citation type="submission" date="2018-04" db="EMBL/GenBank/DDBJ databases">
        <title>Whole genome sequencing of Hypsizygus marmoreus.</title>
        <authorList>
            <person name="Choi I.-G."/>
            <person name="Min B."/>
            <person name="Kim J.-G."/>
            <person name="Kim S."/>
            <person name="Oh Y.-L."/>
            <person name="Kong W.-S."/>
            <person name="Park H."/>
            <person name="Jeong J."/>
            <person name="Song E.-S."/>
        </authorList>
    </citation>
    <scope>NUCLEOTIDE SEQUENCE [LARGE SCALE GENOMIC DNA]</scope>
    <source>
        <strain evidence="3">51987-8</strain>
    </source>
</reference>
<comment type="caution">
    <text evidence="3">The sequence shown here is derived from an EMBL/GenBank/DDBJ whole genome shotgun (WGS) entry which is preliminary data.</text>
</comment>
<dbReference type="SMART" id="SM00220">
    <property type="entry name" value="S_TKc"/>
    <property type="match status" value="1"/>
</dbReference>
<dbReference type="EMBL" id="LUEZ02000018">
    <property type="protein sequence ID" value="RDB27165.1"/>
    <property type="molecule type" value="Genomic_DNA"/>
</dbReference>
<feature type="compositionally biased region" description="Polar residues" evidence="1">
    <location>
        <begin position="19"/>
        <end position="34"/>
    </location>
</feature>
<evidence type="ECO:0000313" key="3">
    <source>
        <dbReference type="EMBL" id="RDB27165.1"/>
    </source>
</evidence>
<dbReference type="AlphaFoldDB" id="A0A369K3F6"/>
<feature type="region of interest" description="Disordered" evidence="1">
    <location>
        <begin position="1"/>
        <end position="34"/>
    </location>
</feature>